<comment type="caution">
    <text evidence="2">The sequence shown here is derived from an EMBL/GenBank/DDBJ whole genome shotgun (WGS) entry which is preliminary data.</text>
</comment>
<name>A0A8H5CEM9_9AGAR</name>
<dbReference type="PANTHER" id="PTHR38248">
    <property type="entry name" value="FUNK1 6"/>
    <property type="match status" value="1"/>
</dbReference>
<protein>
    <recommendedName>
        <fullName evidence="1">Fungal-type protein kinase domain-containing protein</fullName>
    </recommendedName>
</protein>
<sequence length="626" mass="70908">MPAHEKIAELREQLKLELCTEDIYETEETWASTLYHNLADEAEVTKWLNTTKSGYRNGRWSVIPRNPTKKSTLYKPFITLVNRIIAKFGMTDKIGVTRQARDTHLTKLTHDDHHRTKPDISILATGPSFERAETSDKESMGYQNVASVFDVELDRTKTQPVEQVVQLGTHCRQIFMQQPNRNFVRSLIVTECNVRLVHYDRSGTYVTPFHNIHGDPLTFIRLVLGLSSTDECVLGLDTTVQWTIDPVTGKKASGAIKSVDREGNPIEYGLNMEVKPFIRASISGRGTTCWSTLHPVTKERVLIKDAWRTWSKRSEIDHLSPARGVNGVVQMLAFEGHCAESKDYRSDSCTHQRFHNRIKSRVVMEQYGLPIWHFQTRAQLVGALKDVTQGKRFIQLSDTVPTNASAHKSLFDKLVLHRDISIQNILLGPCSEPGLPGFIIDLDMAVNIDDPASNLGRSTNVLLSSKARIQPSPPHDHLDDIESFYYVLCHLVFWFKRPGVPVDHVPDVLKKWESAKEDDACSWKRAFICDVFPKSLVGDYWGKPVLQLMRNFHDLIQKIHRTKSNIREDAGNSAEQLAMIKETLWGHAAEHYAEVDGILQVALDALELEERQFDSQDPGGNGRGTG</sequence>
<dbReference type="SUPFAM" id="SSF56112">
    <property type="entry name" value="Protein kinase-like (PK-like)"/>
    <property type="match status" value="1"/>
</dbReference>
<gene>
    <name evidence="2" type="ORF">D9611_011177</name>
</gene>
<dbReference type="InterPro" id="IPR011009">
    <property type="entry name" value="Kinase-like_dom_sf"/>
</dbReference>
<dbReference type="Proteomes" id="UP000541558">
    <property type="component" value="Unassembled WGS sequence"/>
</dbReference>
<dbReference type="PANTHER" id="PTHR38248:SF2">
    <property type="entry name" value="FUNK1 11"/>
    <property type="match status" value="1"/>
</dbReference>
<dbReference type="InterPro" id="IPR040976">
    <property type="entry name" value="Pkinase_fungal"/>
</dbReference>
<accession>A0A8H5CEM9</accession>
<dbReference type="InterPro" id="IPR008266">
    <property type="entry name" value="Tyr_kinase_AS"/>
</dbReference>
<dbReference type="AlphaFoldDB" id="A0A8H5CEM9"/>
<evidence type="ECO:0000259" key="1">
    <source>
        <dbReference type="Pfam" id="PF17667"/>
    </source>
</evidence>
<dbReference type="Pfam" id="PF17667">
    <property type="entry name" value="Pkinase_fungal"/>
    <property type="match status" value="1"/>
</dbReference>
<dbReference type="EMBL" id="JAACJK010000009">
    <property type="protein sequence ID" value="KAF5339127.1"/>
    <property type="molecule type" value="Genomic_DNA"/>
</dbReference>
<dbReference type="GO" id="GO:0004672">
    <property type="term" value="F:protein kinase activity"/>
    <property type="evidence" value="ECO:0007669"/>
    <property type="project" value="InterPro"/>
</dbReference>
<reference evidence="2 3" key="1">
    <citation type="journal article" date="2020" name="ISME J.">
        <title>Uncovering the hidden diversity of litter-decomposition mechanisms in mushroom-forming fungi.</title>
        <authorList>
            <person name="Floudas D."/>
            <person name="Bentzer J."/>
            <person name="Ahren D."/>
            <person name="Johansson T."/>
            <person name="Persson P."/>
            <person name="Tunlid A."/>
        </authorList>
    </citation>
    <scope>NUCLEOTIDE SEQUENCE [LARGE SCALE GENOMIC DNA]</scope>
    <source>
        <strain evidence="2 3">CBS 175.51</strain>
    </source>
</reference>
<proteinExistence type="predicted"/>
<dbReference type="PROSITE" id="PS00109">
    <property type="entry name" value="PROTEIN_KINASE_TYR"/>
    <property type="match status" value="1"/>
</dbReference>
<keyword evidence="3" id="KW-1185">Reference proteome</keyword>
<feature type="domain" description="Fungal-type protein kinase" evidence="1">
    <location>
        <begin position="133"/>
        <end position="491"/>
    </location>
</feature>
<evidence type="ECO:0000313" key="3">
    <source>
        <dbReference type="Proteomes" id="UP000541558"/>
    </source>
</evidence>
<organism evidence="2 3">
    <name type="scientific">Ephemerocybe angulata</name>
    <dbReference type="NCBI Taxonomy" id="980116"/>
    <lineage>
        <taxon>Eukaryota</taxon>
        <taxon>Fungi</taxon>
        <taxon>Dikarya</taxon>
        <taxon>Basidiomycota</taxon>
        <taxon>Agaricomycotina</taxon>
        <taxon>Agaricomycetes</taxon>
        <taxon>Agaricomycetidae</taxon>
        <taxon>Agaricales</taxon>
        <taxon>Agaricineae</taxon>
        <taxon>Psathyrellaceae</taxon>
        <taxon>Ephemerocybe</taxon>
    </lineage>
</organism>
<dbReference type="OrthoDB" id="2747778at2759"/>
<evidence type="ECO:0000313" key="2">
    <source>
        <dbReference type="EMBL" id="KAF5339127.1"/>
    </source>
</evidence>